<evidence type="ECO:0000313" key="4">
    <source>
        <dbReference type="EMBL" id="KAA0713698.1"/>
    </source>
</evidence>
<evidence type="ECO:0000313" key="5">
    <source>
        <dbReference type="Proteomes" id="UP000324632"/>
    </source>
</evidence>
<feature type="coiled-coil region" evidence="1">
    <location>
        <begin position="83"/>
        <end position="221"/>
    </location>
</feature>
<gene>
    <name evidence="3" type="ORF">E1301_Tti005561</name>
    <name evidence="4" type="ORF">E1301_Tti023142</name>
</gene>
<dbReference type="Proteomes" id="UP000324632">
    <property type="component" value="Chromosome 12"/>
</dbReference>
<feature type="compositionally biased region" description="Basic and acidic residues" evidence="2">
    <location>
        <begin position="506"/>
        <end position="524"/>
    </location>
</feature>
<evidence type="ECO:0008006" key="6">
    <source>
        <dbReference type="Google" id="ProtNLM"/>
    </source>
</evidence>
<reference evidence="3 5" key="1">
    <citation type="journal article" date="2019" name="Mol. Ecol. Resour.">
        <title>Chromosome-level genome assembly of Triplophysa tibetana, a fish adapted to the harsh high-altitude environment of the Tibetan Plateau.</title>
        <authorList>
            <person name="Yang X."/>
            <person name="Liu H."/>
            <person name="Ma Z."/>
            <person name="Zou Y."/>
            <person name="Zou M."/>
            <person name="Mao Y."/>
            <person name="Li X."/>
            <person name="Wang H."/>
            <person name="Chen T."/>
            <person name="Wang W."/>
            <person name="Yang R."/>
        </authorList>
    </citation>
    <scope>NUCLEOTIDE SEQUENCE [LARGE SCALE GENOMIC DNA]</scope>
    <source>
        <strain evidence="3">TTIB1903HZAU</strain>
        <tissue evidence="3">Muscle</tissue>
    </source>
</reference>
<proteinExistence type="predicted"/>
<dbReference type="EMBL" id="SOYY01000018">
    <property type="protein sequence ID" value="KAA0708319.1"/>
    <property type="molecule type" value="Genomic_DNA"/>
</dbReference>
<keyword evidence="1" id="KW-0175">Coiled coil</keyword>
<comment type="caution">
    <text evidence="3">The sequence shown here is derived from an EMBL/GenBank/DDBJ whole genome shotgun (WGS) entry which is preliminary data.</text>
</comment>
<evidence type="ECO:0000256" key="1">
    <source>
        <dbReference type="SAM" id="Coils"/>
    </source>
</evidence>
<organism evidence="3 5">
    <name type="scientific">Triplophysa tibetana</name>
    <dbReference type="NCBI Taxonomy" id="1572043"/>
    <lineage>
        <taxon>Eukaryota</taxon>
        <taxon>Metazoa</taxon>
        <taxon>Chordata</taxon>
        <taxon>Craniata</taxon>
        <taxon>Vertebrata</taxon>
        <taxon>Euteleostomi</taxon>
        <taxon>Actinopterygii</taxon>
        <taxon>Neopterygii</taxon>
        <taxon>Teleostei</taxon>
        <taxon>Ostariophysi</taxon>
        <taxon>Cypriniformes</taxon>
        <taxon>Nemacheilidae</taxon>
        <taxon>Triplophysa</taxon>
    </lineage>
</organism>
<name>A0A5A9NHD0_9TELE</name>
<sequence length="630" mass="72263">MSRSPSPATHWDQLETWLSAMTEGLPLDTKDVQGWDRKQLDDNLNQLMAQDPTQSYTHKELAKTVGTLAHNLIAQLKLSDGNVSLLEQETTALKLQAEEARRNQAEAQENLDQLTLETQGRTKEECDSELKEKMERLEDTVTDLRADTEARERLEKKAREDLESRLRKAETLLRRAEIELKEREAKLKASERHCQSAQAEAQDLAQQHDQLRSEFDTVQRELKYAYILQAERKGEGYTPDLPPASKIRLPSQAPSEQGEAASLQFKTSPVSLQEPLTATEGWKRLQRTPTNHSMAPKDLDKLARNIPTFTPNPAGGHDIHAYLQDINFHLKTMPNVPTGDRLYLLRITSSREVRSFLDRQSDSVKGDYEQLQQALIREFADPESEQGLVAAMDLKQSRLETPQAYYNRLRRTYFGARNEPEMEEDFNFRTLFLRNLHPSVSHHLGVTACPRTMTTQQLRDLAHKAYVKHKTASEKTVKNPVILPVSEQYPDLTLEGSQPRYNARPVHREARDFPVSQERRDRTGARPKRQAGYPERPWNRPRSWDDPRGGAAWEGSRRPRNHRPTVARETSPNRHQRNAPQHPGDLSKPHCSAEQNRTETSESAEILKILRELMQKGPNKQNKKDKPDSL</sequence>
<feature type="region of interest" description="Disordered" evidence="2">
    <location>
        <begin position="492"/>
        <end position="605"/>
    </location>
</feature>
<feature type="region of interest" description="Disordered" evidence="2">
    <location>
        <begin position="235"/>
        <end position="259"/>
    </location>
</feature>
<accession>A0A5A9NHD0</accession>
<feature type="region of interest" description="Disordered" evidence="2">
    <location>
        <begin position="611"/>
        <end position="630"/>
    </location>
</feature>
<protein>
    <recommendedName>
        <fullName evidence="6">Retrotransposon gag domain-containing protein</fullName>
    </recommendedName>
</protein>
<evidence type="ECO:0000256" key="2">
    <source>
        <dbReference type="SAM" id="MobiDB-lite"/>
    </source>
</evidence>
<evidence type="ECO:0000313" key="3">
    <source>
        <dbReference type="EMBL" id="KAA0708319.1"/>
    </source>
</evidence>
<dbReference type="AlphaFoldDB" id="A0A5A9NHD0"/>
<keyword evidence="5" id="KW-1185">Reference proteome</keyword>
<dbReference type="Proteomes" id="UP000324632">
    <property type="component" value="Chromosome 18"/>
</dbReference>
<dbReference type="EMBL" id="SOYY01000012">
    <property type="protein sequence ID" value="KAA0713698.1"/>
    <property type="molecule type" value="Genomic_DNA"/>
</dbReference>